<dbReference type="AlphaFoldDB" id="A0A2R5GUS8"/>
<keyword evidence="2" id="KW-0548">Nucleotidyltransferase</keyword>
<dbReference type="Proteomes" id="UP000241890">
    <property type="component" value="Unassembled WGS sequence"/>
</dbReference>
<keyword evidence="3" id="KW-1185">Reference proteome</keyword>
<gene>
    <name evidence="2" type="ORF">FCC1311_108382</name>
</gene>
<organism evidence="2 3">
    <name type="scientific">Hondaea fermentalgiana</name>
    <dbReference type="NCBI Taxonomy" id="2315210"/>
    <lineage>
        <taxon>Eukaryota</taxon>
        <taxon>Sar</taxon>
        <taxon>Stramenopiles</taxon>
        <taxon>Bigyra</taxon>
        <taxon>Labyrinthulomycetes</taxon>
        <taxon>Thraustochytrida</taxon>
        <taxon>Thraustochytriidae</taxon>
        <taxon>Hondaea</taxon>
    </lineage>
</organism>
<dbReference type="Gene3D" id="3.40.50.720">
    <property type="entry name" value="NAD(P)-binding Rossmann-like Domain"/>
    <property type="match status" value="1"/>
</dbReference>
<protein>
    <submittedName>
        <fullName evidence="2">Adenylyltransferase and sulfurtransferase UBA4</fullName>
    </submittedName>
</protein>
<evidence type="ECO:0000259" key="1">
    <source>
        <dbReference type="Pfam" id="PF00899"/>
    </source>
</evidence>
<dbReference type="SUPFAM" id="SSF69572">
    <property type="entry name" value="Activating enzymes of the ubiquitin-like proteins"/>
    <property type="match status" value="1"/>
</dbReference>
<dbReference type="EMBL" id="BEYU01000204">
    <property type="protein sequence ID" value="GBG34616.1"/>
    <property type="molecule type" value="Genomic_DNA"/>
</dbReference>
<dbReference type="GO" id="GO:0016779">
    <property type="term" value="F:nucleotidyltransferase activity"/>
    <property type="evidence" value="ECO:0007669"/>
    <property type="project" value="UniProtKB-KW"/>
</dbReference>
<reference evidence="2 3" key="1">
    <citation type="submission" date="2017-12" db="EMBL/GenBank/DDBJ databases">
        <title>Sequencing, de novo assembly and annotation of complete genome of a new Thraustochytrid species, strain FCC1311.</title>
        <authorList>
            <person name="Sedici K."/>
            <person name="Godart F."/>
            <person name="Aiese Cigliano R."/>
            <person name="Sanseverino W."/>
            <person name="Barakat M."/>
            <person name="Ortet P."/>
            <person name="Marechal E."/>
            <person name="Cagnac O."/>
            <person name="Amato A."/>
        </authorList>
    </citation>
    <scope>NUCLEOTIDE SEQUENCE [LARGE SCALE GENOMIC DNA]</scope>
</reference>
<proteinExistence type="predicted"/>
<accession>A0A2R5GUS8</accession>
<name>A0A2R5GUS8_9STRA</name>
<feature type="domain" description="THIF-type NAD/FAD binding fold" evidence="1">
    <location>
        <begin position="93"/>
        <end position="181"/>
    </location>
</feature>
<sequence length="206" mass="22833">MVDAEESSEDTAQHATLERARFEVAKEEDVLAWVKRLECKIKELEFAARMHKNPDVIRRVQELDLEKLERFANKSKTRMSEPENNSHSHVRPLQPKTVILVGAGDVGSFIAEGLARAGIGKLGILDDKVVTEACLAKSCFRREHIGLAQAAAARSLAHDLSYSSSVCSITDRITNCKCGLELRKELLKTPIALRFADVCLFSAVDT</sequence>
<dbReference type="InterPro" id="IPR000594">
    <property type="entry name" value="ThiF_NAD_FAD-bd"/>
</dbReference>
<keyword evidence="2" id="KW-0808">Transferase</keyword>
<dbReference type="Pfam" id="PF00899">
    <property type="entry name" value="ThiF"/>
    <property type="match status" value="1"/>
</dbReference>
<comment type="caution">
    <text evidence="2">The sequence shown here is derived from an EMBL/GenBank/DDBJ whole genome shotgun (WGS) entry which is preliminary data.</text>
</comment>
<dbReference type="InParanoid" id="A0A2R5GUS8"/>
<dbReference type="GO" id="GO:0008641">
    <property type="term" value="F:ubiquitin-like modifier activating enzyme activity"/>
    <property type="evidence" value="ECO:0007669"/>
    <property type="project" value="InterPro"/>
</dbReference>
<dbReference type="InterPro" id="IPR035985">
    <property type="entry name" value="Ubiquitin-activating_enz"/>
</dbReference>
<evidence type="ECO:0000313" key="2">
    <source>
        <dbReference type="EMBL" id="GBG34616.1"/>
    </source>
</evidence>
<evidence type="ECO:0000313" key="3">
    <source>
        <dbReference type="Proteomes" id="UP000241890"/>
    </source>
</evidence>